<comment type="similarity">
    <text evidence="1">Belongs to the aegerolysin family.</text>
</comment>
<proteinExistence type="inferred from homology"/>
<dbReference type="Pfam" id="PF06355">
    <property type="entry name" value="Aegerolysin"/>
    <property type="match status" value="1"/>
</dbReference>
<protein>
    <submittedName>
        <fullName evidence="2">Asp-hemolysin</fullName>
    </submittedName>
</protein>
<dbReference type="Gene3D" id="2.60.270.50">
    <property type="match status" value="1"/>
</dbReference>
<organism evidence="2 3">
    <name type="scientific">Aspergillus udagawae</name>
    <dbReference type="NCBI Taxonomy" id="91492"/>
    <lineage>
        <taxon>Eukaryota</taxon>
        <taxon>Fungi</taxon>
        <taxon>Dikarya</taxon>
        <taxon>Ascomycota</taxon>
        <taxon>Pezizomycotina</taxon>
        <taxon>Eurotiomycetes</taxon>
        <taxon>Eurotiomycetidae</taxon>
        <taxon>Eurotiales</taxon>
        <taxon>Aspergillaceae</taxon>
        <taxon>Aspergillus</taxon>
        <taxon>Aspergillus subgen. Fumigati</taxon>
    </lineage>
</organism>
<gene>
    <name evidence="2" type="ORF">IFM46972_02054</name>
</gene>
<evidence type="ECO:0000313" key="2">
    <source>
        <dbReference type="EMBL" id="GFF27396.1"/>
    </source>
</evidence>
<evidence type="ECO:0000313" key="3">
    <source>
        <dbReference type="Proteomes" id="UP000465221"/>
    </source>
</evidence>
<reference evidence="2 3" key="1">
    <citation type="submission" date="2020-01" db="EMBL/GenBank/DDBJ databases">
        <title>Draft genome sequence of Aspergillus udagawae IFM 46972.</title>
        <authorList>
            <person name="Takahashi H."/>
            <person name="Yaguchi T."/>
        </authorList>
    </citation>
    <scope>NUCLEOTIDE SEQUENCE [LARGE SCALE GENOMIC DNA]</scope>
    <source>
        <strain evidence="2 3">IFM 46972</strain>
    </source>
</reference>
<dbReference type="GO" id="GO:0019836">
    <property type="term" value="P:symbiont-mediated hemolysis of host erythrocyte"/>
    <property type="evidence" value="ECO:0007669"/>
    <property type="project" value="InterPro"/>
</dbReference>
<dbReference type="Proteomes" id="UP000465221">
    <property type="component" value="Unassembled WGS sequence"/>
</dbReference>
<comment type="caution">
    <text evidence="2">The sequence shown here is derived from an EMBL/GenBank/DDBJ whole genome shotgun (WGS) entry which is preliminary data.</text>
</comment>
<evidence type="ECO:0000256" key="1">
    <source>
        <dbReference type="ARBA" id="ARBA00010795"/>
    </source>
</evidence>
<sequence length="154" mass="17193">MASATGQQFLEIEIKDDTKYDIRVENAHIDSLPESDLQFGLTSLSGEFYNEGDQNDTLTNDDVDDMVIRHNGGLRHICSCGEEKGFKGLQGTIDLVDDVKNAKICTLAWNAPMEAGKKNMFMMRDQDPRYNINIGKWNESGIMGKVPVTISSEE</sequence>
<dbReference type="InterPro" id="IPR009413">
    <property type="entry name" value="Aegerolysin-typ"/>
</dbReference>
<name>A0A8H3N974_9EURO</name>
<dbReference type="EMBL" id="BLKC01000010">
    <property type="protein sequence ID" value="GFF27396.1"/>
    <property type="molecule type" value="Genomic_DNA"/>
</dbReference>
<dbReference type="AlphaFoldDB" id="A0A8H3N974"/>
<accession>A0A8H3N974</accession>